<feature type="region of interest" description="Disordered" evidence="14">
    <location>
        <begin position="536"/>
        <end position="647"/>
    </location>
</feature>
<dbReference type="GO" id="GO:0005675">
    <property type="term" value="C:transcription factor TFIIH holo complex"/>
    <property type="evidence" value="ECO:0007669"/>
    <property type="project" value="UniProtKB-UniRule"/>
</dbReference>
<dbReference type="GO" id="GO:0006355">
    <property type="term" value="P:regulation of DNA-templated transcription"/>
    <property type="evidence" value="ECO:0007669"/>
    <property type="project" value="InterPro"/>
</dbReference>
<evidence type="ECO:0000313" key="16">
    <source>
        <dbReference type="Proteomes" id="UP000807716"/>
    </source>
</evidence>
<organism evidence="15 16">
    <name type="scientific">Actinomortierella ambigua</name>
    <dbReference type="NCBI Taxonomy" id="1343610"/>
    <lineage>
        <taxon>Eukaryota</taxon>
        <taxon>Fungi</taxon>
        <taxon>Fungi incertae sedis</taxon>
        <taxon>Mucoromycota</taxon>
        <taxon>Mortierellomycotina</taxon>
        <taxon>Mortierellomycetes</taxon>
        <taxon>Mortierellales</taxon>
        <taxon>Mortierellaceae</taxon>
        <taxon>Actinomortierella</taxon>
    </lineage>
</organism>
<dbReference type="EMBL" id="JAAAJB010000169">
    <property type="protein sequence ID" value="KAG0263122.1"/>
    <property type="molecule type" value="Genomic_DNA"/>
</dbReference>
<keyword evidence="10 13" id="KW-0234">DNA repair</keyword>
<keyword evidence="4 13" id="KW-0479">Metal-binding</keyword>
<dbReference type="Pfam" id="PF03850">
    <property type="entry name" value="Tfb4"/>
    <property type="match status" value="1"/>
</dbReference>
<dbReference type="InterPro" id="IPR036465">
    <property type="entry name" value="vWFA_dom_sf"/>
</dbReference>
<comment type="caution">
    <text evidence="15">The sequence shown here is derived from an EMBL/GenBank/DDBJ whole genome shotgun (WGS) entry which is preliminary data.</text>
</comment>
<evidence type="ECO:0000256" key="4">
    <source>
        <dbReference type="ARBA" id="ARBA00022723"/>
    </source>
</evidence>
<sequence length="647" mass="72348">MNTKQSAEDDSNLLVLVIDTNPFEWQHPSAPLKLNNALQHMLIFMNAHLAGRHDNKLAVIASHVGVSKFVYPSDHHEPGVRTQVKKDANVYQTFKVADDAVLEGIDELLRDFEPTLAEKNPGSSKIAASLSLGLCYINQVVKADGMGRIKPRILVLTVSPDAPSDYIPSMNCIFSAQKANIPIDVCKIWGEDAVFLQQASHITGGIYIRLDDPHGLLQFLMFSFLPDVYSRDYLYLPGQDQVDFRAACFCHKKIVDIGYVCSSFAASRLFVLHAADLHRERIIFAVDLDSSMEEFFHSADKQNEMRITRTKQLIKRFVEQKASWNDQHEFALMILGQKAVWHVDFTRDVSLFKMAIDELYAMGTYSSFDSTSLFEEVYGIKRDSDYISGGGEAEVVEELHMEGKFYFDCIYIHNRSSEVAGDIKPQKIYDRLTEMENPQQPGYFFEMTRLFRKYSLAMTQLLANPLQRMAQDDNIDFDYVLPKPPSLRQQEEEELKRRQQRQRQRQLEQQQQQQQQLQLQLQEDEIQILNEAPKIMRTNSSPSTGQPSSAVSSPVVAAGTATTTTSATTTRGASPSSNTTSSSATPSTTTTTTTASLTVGVAQDRGRSSSPALGIQTMASPSRAGSQQPIVIPDNGPMSPKPGPVTH</sequence>
<gene>
    <name evidence="15" type="primary">TFB4</name>
    <name evidence="15" type="ORF">DFQ27_001924</name>
</gene>
<evidence type="ECO:0000256" key="11">
    <source>
        <dbReference type="ARBA" id="ARBA00023242"/>
    </source>
</evidence>
<evidence type="ECO:0000256" key="8">
    <source>
        <dbReference type="ARBA" id="ARBA00023015"/>
    </source>
</evidence>
<feature type="compositionally biased region" description="Low complexity" evidence="14">
    <location>
        <begin position="547"/>
        <end position="596"/>
    </location>
</feature>
<keyword evidence="5 13" id="KW-0227">DNA damage</keyword>
<dbReference type="GO" id="GO:0008270">
    <property type="term" value="F:zinc ion binding"/>
    <property type="evidence" value="ECO:0007669"/>
    <property type="project" value="UniProtKB-KW"/>
</dbReference>
<dbReference type="SUPFAM" id="SSF53300">
    <property type="entry name" value="vWA-like"/>
    <property type="match status" value="1"/>
</dbReference>
<keyword evidence="7 13" id="KW-0862">Zinc</keyword>
<evidence type="ECO:0000256" key="6">
    <source>
        <dbReference type="ARBA" id="ARBA00022771"/>
    </source>
</evidence>
<keyword evidence="6 13" id="KW-0863">Zinc-finger</keyword>
<comment type="subunit">
    <text evidence="13">Component of the 7-subunit TFIIH core complex composed of XPB/SSL2, XPD/RAD3, SSL1, TFB1, TFB2, TFB4 and TFB5, which is active in NER. The core complex associates with the 3-subunit CTD-kinase module TFIIK composed of CCL1, KIN28 and TFB3 to form the 10-subunit holoenzyme (holo-TFIIH) active in transcription.</text>
</comment>
<evidence type="ECO:0000256" key="3">
    <source>
        <dbReference type="ARBA" id="ARBA00021280"/>
    </source>
</evidence>
<evidence type="ECO:0000256" key="7">
    <source>
        <dbReference type="ARBA" id="ARBA00022833"/>
    </source>
</evidence>
<dbReference type="PANTHER" id="PTHR12831:SF0">
    <property type="entry name" value="GENERAL TRANSCRIPTION FACTOR IIH SUBUNIT 3"/>
    <property type="match status" value="1"/>
</dbReference>
<dbReference type="GO" id="GO:0006289">
    <property type="term" value="P:nucleotide-excision repair"/>
    <property type="evidence" value="ECO:0007669"/>
    <property type="project" value="UniProtKB-UniRule"/>
</dbReference>
<protein>
    <recommendedName>
        <fullName evidence="3 13">General transcription and DNA repair factor IIH subunit TFB4</fullName>
        <shortName evidence="13">TFIIH subunit TFB4</shortName>
    </recommendedName>
    <alternativeName>
        <fullName evidence="12 13">RNA polymerase II transcription factor B subunit 4</fullName>
    </alternativeName>
</protein>
<proteinExistence type="inferred from homology"/>
<comment type="function">
    <text evidence="13">Component of the general transcription and DNA repair factor IIH (TFIIH) core complex, which is involved in general and transcription-coupled nucleotide excision repair (NER) of damaged DNA and, when complexed to TFIIK, in RNA transcription by RNA polymerase II. In NER, TFIIH acts by opening DNA around the lesion to allow the excision of the damaged oligonucleotide and its replacement by a new DNA fragment. In transcription, TFIIH has an essential role in transcription initiation. When the pre-initiation complex (PIC) has been established, TFIIH is required for promoter opening and promoter escape. Phosphorylation of the C-terminal tail (CTD) of the largest subunit of RNA polymerase II by the kinase module TFIIK controls the initiation of transcription.</text>
</comment>
<keyword evidence="8 13" id="KW-0805">Transcription regulation</keyword>
<dbReference type="InterPro" id="IPR004600">
    <property type="entry name" value="TFIIH_Tfb4/GTF2H3"/>
</dbReference>
<evidence type="ECO:0000256" key="12">
    <source>
        <dbReference type="ARBA" id="ARBA00033341"/>
    </source>
</evidence>
<evidence type="ECO:0000256" key="1">
    <source>
        <dbReference type="ARBA" id="ARBA00004123"/>
    </source>
</evidence>
<dbReference type="Gene3D" id="3.40.50.410">
    <property type="entry name" value="von Willebrand factor, type A domain"/>
    <property type="match status" value="2"/>
</dbReference>
<feature type="compositionally biased region" description="Polar residues" evidence="14">
    <location>
        <begin position="537"/>
        <end position="546"/>
    </location>
</feature>
<keyword evidence="11 13" id="KW-0539">Nucleus</keyword>
<evidence type="ECO:0000256" key="10">
    <source>
        <dbReference type="ARBA" id="ARBA00023204"/>
    </source>
</evidence>
<evidence type="ECO:0000256" key="14">
    <source>
        <dbReference type="SAM" id="MobiDB-lite"/>
    </source>
</evidence>
<evidence type="ECO:0000313" key="15">
    <source>
        <dbReference type="EMBL" id="KAG0263122.1"/>
    </source>
</evidence>
<feature type="region of interest" description="Disordered" evidence="14">
    <location>
        <begin position="477"/>
        <end position="507"/>
    </location>
</feature>
<dbReference type="CDD" id="cd21502">
    <property type="entry name" value="vWA_BABAM1"/>
    <property type="match status" value="1"/>
</dbReference>
<evidence type="ECO:0000256" key="2">
    <source>
        <dbReference type="ARBA" id="ARBA00005273"/>
    </source>
</evidence>
<feature type="compositionally biased region" description="Polar residues" evidence="14">
    <location>
        <begin position="617"/>
        <end position="629"/>
    </location>
</feature>
<evidence type="ECO:0000256" key="13">
    <source>
        <dbReference type="RuleBase" id="RU368090"/>
    </source>
</evidence>
<dbReference type="Proteomes" id="UP000807716">
    <property type="component" value="Unassembled WGS sequence"/>
</dbReference>
<evidence type="ECO:0000256" key="9">
    <source>
        <dbReference type="ARBA" id="ARBA00023163"/>
    </source>
</evidence>
<dbReference type="PANTHER" id="PTHR12831">
    <property type="entry name" value="TRANSCRIPTION INITIATION FACTOR IIH TFIIH , POLYPEPTIDE 3-RELATED"/>
    <property type="match status" value="1"/>
</dbReference>
<name>A0A9P6QCV4_9FUNG</name>
<evidence type="ECO:0000256" key="5">
    <source>
        <dbReference type="ARBA" id="ARBA00022763"/>
    </source>
</evidence>
<dbReference type="AlphaFoldDB" id="A0A9P6QCV4"/>
<keyword evidence="9 13" id="KW-0804">Transcription</keyword>
<reference evidence="15" key="1">
    <citation type="journal article" date="2020" name="Fungal Divers.">
        <title>Resolving the Mortierellaceae phylogeny through synthesis of multi-gene phylogenetics and phylogenomics.</title>
        <authorList>
            <person name="Vandepol N."/>
            <person name="Liber J."/>
            <person name="Desiro A."/>
            <person name="Na H."/>
            <person name="Kennedy M."/>
            <person name="Barry K."/>
            <person name="Grigoriev I.V."/>
            <person name="Miller A.N."/>
            <person name="O'Donnell K."/>
            <person name="Stajich J.E."/>
            <person name="Bonito G."/>
        </authorList>
    </citation>
    <scope>NUCLEOTIDE SEQUENCE</scope>
    <source>
        <strain evidence="15">BC1065</strain>
    </source>
</reference>
<comment type="subcellular location">
    <subcellularLocation>
        <location evidence="1 13">Nucleus</location>
    </subcellularLocation>
</comment>
<accession>A0A9P6QCV4</accession>
<comment type="similarity">
    <text evidence="2 13">Belongs to the TFB4 family.</text>
</comment>
<dbReference type="OrthoDB" id="17307at2759"/>
<keyword evidence="16" id="KW-1185">Reference proteome</keyword>
<dbReference type="GO" id="GO:0000439">
    <property type="term" value="C:transcription factor TFIIH core complex"/>
    <property type="evidence" value="ECO:0007669"/>
    <property type="project" value="UniProtKB-UniRule"/>
</dbReference>